<dbReference type="AlphaFoldDB" id="A0AAN1X8U8"/>
<evidence type="ECO:0000256" key="1">
    <source>
        <dbReference type="SAM" id="MobiDB-lite"/>
    </source>
</evidence>
<evidence type="ECO:0000313" key="4">
    <source>
        <dbReference type="Proteomes" id="UP001320326"/>
    </source>
</evidence>
<reference evidence="3 4" key="1">
    <citation type="journal article" date="2022" name="Int. J. Syst. Evol. Microbiol.">
        <title>&lt;i&gt;Sideroxyarcus emersonii&lt;/i&gt; gen. nov. sp. nov., a neutrophilic, microaerobic iron- and thiosulfate-oxidizing bacterium isolated from iron-rich wetland sediment.</title>
        <authorList>
            <person name="Kato S."/>
            <person name="Itoh T."/>
            <person name="Iino T."/>
            <person name="Ohkuma M."/>
        </authorList>
    </citation>
    <scope>NUCLEOTIDE SEQUENCE [LARGE SCALE GENOMIC DNA]</scope>
    <source>
        <strain evidence="3 4">MIZ01</strain>
    </source>
</reference>
<organism evidence="3 4">
    <name type="scientific">Sideroxyarcus emersonii</name>
    <dbReference type="NCBI Taxonomy" id="2764705"/>
    <lineage>
        <taxon>Bacteria</taxon>
        <taxon>Pseudomonadati</taxon>
        <taxon>Pseudomonadota</taxon>
        <taxon>Betaproteobacteria</taxon>
        <taxon>Nitrosomonadales</taxon>
        <taxon>Gallionellaceae</taxon>
        <taxon>Sideroxyarcus</taxon>
    </lineage>
</organism>
<accession>A0AAN1X8U8</accession>
<keyword evidence="4" id="KW-1185">Reference proteome</keyword>
<dbReference type="RefSeq" id="WP_237248060.1">
    <property type="nucleotide sequence ID" value="NZ_AP023423.1"/>
</dbReference>
<feature type="signal peptide" evidence="2">
    <location>
        <begin position="1"/>
        <end position="22"/>
    </location>
</feature>
<gene>
    <name evidence="3" type="ORF">MIZ01_0674</name>
</gene>
<name>A0AAN1X8U8_9PROT</name>
<dbReference type="EMBL" id="AP023423">
    <property type="protein sequence ID" value="BCK86908.1"/>
    <property type="molecule type" value="Genomic_DNA"/>
</dbReference>
<evidence type="ECO:0000313" key="3">
    <source>
        <dbReference type="EMBL" id="BCK86908.1"/>
    </source>
</evidence>
<evidence type="ECO:0000256" key="2">
    <source>
        <dbReference type="SAM" id="SignalP"/>
    </source>
</evidence>
<feature type="chain" id="PRO_5042817732" evidence="2">
    <location>
        <begin position="23"/>
        <end position="93"/>
    </location>
</feature>
<sequence>MRFSVAGLLLLAGTMLPGGVHAVGPDAAAGSAQSAAQPVTTAAKQDAPLQKRKGKAVSKANAKKVDQKPQQPGVQESAPAATEQSVQLRGVRG</sequence>
<feature type="region of interest" description="Disordered" evidence="1">
    <location>
        <begin position="29"/>
        <end position="93"/>
    </location>
</feature>
<dbReference type="Proteomes" id="UP001320326">
    <property type="component" value="Chromosome"/>
</dbReference>
<proteinExistence type="predicted"/>
<keyword evidence="2" id="KW-0732">Signal</keyword>
<protein>
    <submittedName>
        <fullName evidence="3">Uncharacterized protein</fullName>
    </submittedName>
</protein>
<dbReference type="KEGG" id="seme:MIZ01_0674"/>